<dbReference type="GO" id="GO:0008097">
    <property type="term" value="F:5S rRNA binding"/>
    <property type="evidence" value="ECO:0007669"/>
    <property type="project" value="TreeGrafter"/>
</dbReference>
<dbReference type="GO" id="GO:0005730">
    <property type="term" value="C:nucleolus"/>
    <property type="evidence" value="ECO:0007669"/>
    <property type="project" value="UniProtKB-SubCell"/>
</dbReference>
<dbReference type="Pfam" id="PF07767">
    <property type="entry name" value="Nop53"/>
    <property type="match status" value="1"/>
</dbReference>
<comment type="function">
    <text evidence="5">May play a role in ribosome biogenesis.</text>
</comment>
<reference evidence="8" key="2">
    <citation type="submission" date="2013-12" db="EMBL/GenBank/DDBJ databases">
        <title>Evolution of pathogenesis and genome organization in the Tremellales.</title>
        <authorList>
            <person name="Cuomo C."/>
            <person name="Litvintseva A."/>
            <person name="Heitman J."/>
            <person name="Chen Y."/>
            <person name="Sun S."/>
            <person name="Springer D."/>
            <person name="Dromer F."/>
            <person name="Young S."/>
            <person name="Zeng Q."/>
            <person name="Chapman S."/>
            <person name="Gujja S."/>
            <person name="Saif S."/>
            <person name="Birren B."/>
        </authorList>
    </citation>
    <scope>NUCLEOTIDE SEQUENCE [LARGE SCALE GENOMIC DNA]</scope>
    <source>
        <strain evidence="8">BCC8398</strain>
    </source>
</reference>
<dbReference type="EMBL" id="KV700123">
    <property type="protein sequence ID" value="OCF34888.1"/>
    <property type="molecule type" value="Genomic_DNA"/>
</dbReference>
<comment type="similarity">
    <text evidence="1 5">Belongs to the NOP53 family.</text>
</comment>
<evidence type="ECO:0000313" key="8">
    <source>
        <dbReference type="Proteomes" id="UP000092666"/>
    </source>
</evidence>
<gene>
    <name evidence="7" type="ORF">I316_03435</name>
</gene>
<comment type="subcellular location">
    <subcellularLocation>
        <location evidence="5">Nucleus</location>
        <location evidence="5">Nucleolus</location>
    </subcellularLocation>
    <subcellularLocation>
        <location evidence="5">Nucleus</location>
        <location evidence="5">Nucleoplasm</location>
    </subcellularLocation>
</comment>
<dbReference type="Proteomes" id="UP000092666">
    <property type="component" value="Unassembled WGS sequence"/>
</dbReference>
<feature type="region of interest" description="Disordered" evidence="6">
    <location>
        <begin position="285"/>
        <end position="354"/>
    </location>
</feature>
<evidence type="ECO:0000256" key="2">
    <source>
        <dbReference type="ARBA" id="ARBA00018339"/>
    </source>
</evidence>
<evidence type="ECO:0000313" key="7">
    <source>
        <dbReference type="EMBL" id="OCF34888.1"/>
    </source>
</evidence>
<keyword evidence="3 5" id="KW-0690">Ribosome biogenesis</keyword>
<keyword evidence="4 5" id="KW-0539">Nucleus</keyword>
<feature type="compositionally biased region" description="Low complexity" evidence="6">
    <location>
        <begin position="124"/>
        <end position="138"/>
    </location>
</feature>
<dbReference type="PANTHER" id="PTHR14211">
    <property type="entry name" value="GLIOMA SUPPRESSOR CANDIDATE REGION GENE 2"/>
    <property type="match status" value="1"/>
</dbReference>
<evidence type="ECO:0000256" key="6">
    <source>
        <dbReference type="SAM" id="MobiDB-lite"/>
    </source>
</evidence>
<feature type="compositionally biased region" description="Basic and acidic residues" evidence="6">
    <location>
        <begin position="55"/>
        <end position="75"/>
    </location>
</feature>
<dbReference type="GO" id="GO:0000027">
    <property type="term" value="P:ribosomal large subunit assembly"/>
    <property type="evidence" value="ECO:0007669"/>
    <property type="project" value="UniProtKB-UniRule"/>
</dbReference>
<name>A0A1B9GV42_9TREE</name>
<dbReference type="InterPro" id="IPR011687">
    <property type="entry name" value="Nop53/GLTSCR2"/>
</dbReference>
<dbReference type="AlphaFoldDB" id="A0A1B9GV42"/>
<feature type="region of interest" description="Disordered" evidence="6">
    <location>
        <begin position="103"/>
        <end position="181"/>
    </location>
</feature>
<feature type="compositionally biased region" description="Low complexity" evidence="6">
    <location>
        <begin position="1"/>
        <end position="14"/>
    </location>
</feature>
<evidence type="ECO:0000256" key="4">
    <source>
        <dbReference type="ARBA" id="ARBA00023242"/>
    </source>
</evidence>
<dbReference type="GO" id="GO:0005654">
    <property type="term" value="C:nucleoplasm"/>
    <property type="evidence" value="ECO:0007669"/>
    <property type="project" value="UniProtKB-SubCell"/>
</dbReference>
<keyword evidence="8" id="KW-1185">Reference proteome</keyword>
<dbReference type="GO" id="GO:0006364">
    <property type="term" value="P:rRNA processing"/>
    <property type="evidence" value="ECO:0007669"/>
    <property type="project" value="TreeGrafter"/>
</dbReference>
<sequence length="470" mass="51195">MAPATSSRSASASSKPYDRPSTKGKGKGKAPAVPELGAPATLGQSSRKGKKAWRKNIDIRQEEEALEKGREEERVTGGPVAAKSNGDLFTVDVVGDVEVAKKARRAHKPLRSLAVLQERSAVPSLTSRTTSSSSSSSSKKPKVRISAAEKERLRRIARKTTAHSDGTGLTSADVKANDPSSAHDVWVEQQVVVPTGGFGEETLVKKSIKVPETLRRQREIYLSSQVEGGSALETPEAGVSYNPSAESHAQLITQAVQEEMGLLQKEAQVEAQVEALGGVIDARRNAGPSEFAEGMKVGPGEIDGEGSDSDAGQGGLPAKKQSKRKTQAQRNKALRAKMAEQAAKAEKEKRKLANSVSSVAAFKKELERKAREEKEKERIAKLAKKEKERLGLQGGEKIGKHKLSKKRVEVQLGEDLAESLRQVKPEGNLFKDRFLALQKRALIEPRVPVQPKRRTLKTKEYEKHAYKRFQ</sequence>
<evidence type="ECO:0000256" key="3">
    <source>
        <dbReference type="ARBA" id="ARBA00022517"/>
    </source>
</evidence>
<evidence type="ECO:0000256" key="5">
    <source>
        <dbReference type="PIRNR" id="PIRNR017302"/>
    </source>
</evidence>
<dbReference type="OrthoDB" id="5072at2759"/>
<organism evidence="7 8">
    <name type="scientific">Kwoniella heveanensis BCC8398</name>
    <dbReference type="NCBI Taxonomy" id="1296120"/>
    <lineage>
        <taxon>Eukaryota</taxon>
        <taxon>Fungi</taxon>
        <taxon>Dikarya</taxon>
        <taxon>Basidiomycota</taxon>
        <taxon>Agaricomycotina</taxon>
        <taxon>Tremellomycetes</taxon>
        <taxon>Tremellales</taxon>
        <taxon>Cryptococcaceae</taxon>
        <taxon>Kwoniella</taxon>
    </lineage>
</organism>
<accession>A0A1B9GV42</accession>
<feature type="compositionally biased region" description="Basic residues" evidence="6">
    <location>
        <begin position="320"/>
        <end position="335"/>
    </location>
</feature>
<reference evidence="7 8" key="1">
    <citation type="submission" date="2013-07" db="EMBL/GenBank/DDBJ databases">
        <title>The Genome Sequence of Cryptococcus heveanensis BCC8398.</title>
        <authorList>
            <consortium name="The Broad Institute Genome Sequencing Platform"/>
            <person name="Cuomo C."/>
            <person name="Litvintseva A."/>
            <person name="Chen Y."/>
            <person name="Heitman J."/>
            <person name="Sun S."/>
            <person name="Springer D."/>
            <person name="Dromer F."/>
            <person name="Young S.K."/>
            <person name="Zeng Q."/>
            <person name="Gargeya S."/>
            <person name="Fitzgerald M."/>
            <person name="Abouelleil A."/>
            <person name="Alvarado L."/>
            <person name="Berlin A.M."/>
            <person name="Chapman S.B."/>
            <person name="Dewar J."/>
            <person name="Goldberg J."/>
            <person name="Griggs A."/>
            <person name="Gujja S."/>
            <person name="Hansen M."/>
            <person name="Howarth C."/>
            <person name="Imamovic A."/>
            <person name="Larimer J."/>
            <person name="McCowan C."/>
            <person name="Murphy C."/>
            <person name="Pearson M."/>
            <person name="Priest M."/>
            <person name="Roberts A."/>
            <person name="Saif S."/>
            <person name="Shea T."/>
            <person name="Sykes S."/>
            <person name="Wortman J."/>
            <person name="Nusbaum C."/>
            <person name="Birren B."/>
        </authorList>
    </citation>
    <scope>NUCLEOTIDE SEQUENCE [LARGE SCALE GENOMIC DNA]</scope>
    <source>
        <strain evidence="7 8">BCC8398</strain>
    </source>
</reference>
<feature type="region of interest" description="Disordered" evidence="6">
    <location>
        <begin position="1"/>
        <end position="85"/>
    </location>
</feature>
<dbReference type="PANTHER" id="PTHR14211:SF7">
    <property type="entry name" value="RIBOSOME BIOGENESIS PROTEIN NOP53"/>
    <property type="match status" value="1"/>
</dbReference>
<proteinExistence type="inferred from homology"/>
<evidence type="ECO:0000256" key="1">
    <source>
        <dbReference type="ARBA" id="ARBA00008838"/>
    </source>
</evidence>
<dbReference type="STRING" id="1296120.A0A1B9GV42"/>
<protein>
    <recommendedName>
        <fullName evidence="2 5">Ribosome biogenesis protein NOP53</fullName>
    </recommendedName>
</protein>
<dbReference type="PIRSF" id="PIRSF017302">
    <property type="entry name" value="Gltscr2"/>
    <property type="match status" value="1"/>
</dbReference>